<proteinExistence type="predicted"/>
<dbReference type="InterPro" id="IPR038721">
    <property type="entry name" value="IS701-like_DDE_dom"/>
</dbReference>
<comment type="caution">
    <text evidence="2">The sequence shown here is derived from an EMBL/GenBank/DDBJ whole genome shotgun (WGS) entry which is preliminary data.</text>
</comment>
<organism evidence="2 3">
    <name type="scientific">Symplocastrum torsivum CPER-KK1</name>
    <dbReference type="NCBI Taxonomy" id="450513"/>
    <lineage>
        <taxon>Bacteria</taxon>
        <taxon>Bacillati</taxon>
        <taxon>Cyanobacteriota</taxon>
        <taxon>Cyanophyceae</taxon>
        <taxon>Oscillatoriophycideae</taxon>
        <taxon>Oscillatoriales</taxon>
        <taxon>Microcoleaceae</taxon>
        <taxon>Symplocastrum</taxon>
    </lineage>
</organism>
<evidence type="ECO:0000313" key="3">
    <source>
        <dbReference type="Proteomes" id="UP000753908"/>
    </source>
</evidence>
<gene>
    <name evidence="2" type="ORF">KME25_25365</name>
</gene>
<dbReference type="AlphaFoldDB" id="A0A951PR06"/>
<evidence type="ECO:0000259" key="1">
    <source>
        <dbReference type="Pfam" id="PF13546"/>
    </source>
</evidence>
<protein>
    <submittedName>
        <fullName evidence="2">Transposase</fullName>
    </submittedName>
</protein>
<name>A0A951PR06_9CYAN</name>
<dbReference type="Pfam" id="PF13546">
    <property type="entry name" value="DDE_5"/>
    <property type="match status" value="1"/>
</dbReference>
<evidence type="ECO:0000313" key="2">
    <source>
        <dbReference type="EMBL" id="MBW4547744.1"/>
    </source>
</evidence>
<sequence>MKRHSFISARQFFARREKRFEFKKKPELGLALIDRSKKRGYRPGIVLIDAGYRNNTTFLLELEKRKLKYIGGIAKNRKVIIAAEGGYFEEIRLDNLAKSLPSEAFTPTQLNLEKPKTVWVASIEVKLSRLEGKRTIPLNTFPEAMDAFRTAMSFRFIEWLNHNRDVFLAYKASLGFIWA</sequence>
<dbReference type="EMBL" id="JAHHIF010000047">
    <property type="protein sequence ID" value="MBW4547744.1"/>
    <property type="molecule type" value="Genomic_DNA"/>
</dbReference>
<reference evidence="2" key="1">
    <citation type="submission" date="2021-05" db="EMBL/GenBank/DDBJ databases">
        <authorList>
            <person name="Pietrasiak N."/>
            <person name="Ward R."/>
            <person name="Stajich J.E."/>
            <person name="Kurbessoian T."/>
        </authorList>
    </citation>
    <scope>NUCLEOTIDE SEQUENCE</scope>
    <source>
        <strain evidence="2">CPER-KK1</strain>
    </source>
</reference>
<feature type="domain" description="Transposase IS701-like DDE" evidence="1">
    <location>
        <begin position="16"/>
        <end position="83"/>
    </location>
</feature>
<accession>A0A951PR06</accession>
<dbReference type="Proteomes" id="UP000753908">
    <property type="component" value="Unassembled WGS sequence"/>
</dbReference>
<reference evidence="2" key="2">
    <citation type="journal article" date="2022" name="Microbiol. Resour. Announc.">
        <title>Metagenome Sequencing to Explore Phylogenomics of Terrestrial Cyanobacteria.</title>
        <authorList>
            <person name="Ward R.D."/>
            <person name="Stajich J.E."/>
            <person name="Johansen J.R."/>
            <person name="Huntemann M."/>
            <person name="Clum A."/>
            <person name="Foster B."/>
            <person name="Foster B."/>
            <person name="Roux S."/>
            <person name="Palaniappan K."/>
            <person name="Varghese N."/>
            <person name="Mukherjee S."/>
            <person name="Reddy T.B.K."/>
            <person name="Daum C."/>
            <person name="Copeland A."/>
            <person name="Chen I.A."/>
            <person name="Ivanova N.N."/>
            <person name="Kyrpides N.C."/>
            <person name="Shapiro N."/>
            <person name="Eloe-Fadrosh E.A."/>
            <person name="Pietrasiak N."/>
        </authorList>
    </citation>
    <scope>NUCLEOTIDE SEQUENCE</scope>
    <source>
        <strain evidence="2">CPER-KK1</strain>
    </source>
</reference>